<dbReference type="KEGG" id="orp:MOP44_26955"/>
<proteinExistence type="predicted"/>
<reference evidence="1" key="1">
    <citation type="submission" date="2021-04" db="EMBL/GenBank/DDBJ databases">
        <title>Phylogenetic analysis of Acidobacteriaceae.</title>
        <authorList>
            <person name="Qiu L."/>
            <person name="Zhang Q."/>
        </authorList>
    </citation>
    <scope>NUCLEOTIDE SEQUENCE</scope>
    <source>
        <strain evidence="1">DSM 25168</strain>
    </source>
</reference>
<sequence>MGWRLSIGVVVLCIAKILQAETAQEHPVHNIIIVRGAVDLTSPQMNYRFAEWAQARGRWIIPDFAYRDTDGGKDQLWLAAVGGQMINKPRVRWIQQVYFSQEAGSESHNKRALWIWPVVDVNPSRKLALEVVPYPTIPLNAAQRWAFTFDRAKLERVGQTWNVGLGYQGGVCGGEDWKSKPFVLVTRKSRLGNLETWWQRLPDGAQVQLRYRLETGRR</sequence>
<gene>
    <name evidence="1" type="ORF">MOP44_26955</name>
</gene>
<protein>
    <submittedName>
        <fullName evidence="1">Uncharacterized protein</fullName>
    </submittedName>
</protein>
<dbReference type="RefSeq" id="WP_260793683.1">
    <property type="nucleotide sequence ID" value="NZ_CP093313.1"/>
</dbReference>
<name>A0A9J7BN94_9BACT</name>
<organism evidence="1 2">
    <name type="scientific">Occallatibacter riparius</name>
    <dbReference type="NCBI Taxonomy" id="1002689"/>
    <lineage>
        <taxon>Bacteria</taxon>
        <taxon>Pseudomonadati</taxon>
        <taxon>Acidobacteriota</taxon>
        <taxon>Terriglobia</taxon>
        <taxon>Terriglobales</taxon>
        <taxon>Acidobacteriaceae</taxon>
        <taxon>Occallatibacter</taxon>
    </lineage>
</organism>
<dbReference type="Proteomes" id="UP001059380">
    <property type="component" value="Chromosome"/>
</dbReference>
<accession>A0A9J7BN94</accession>
<evidence type="ECO:0000313" key="1">
    <source>
        <dbReference type="EMBL" id="UWZ84179.1"/>
    </source>
</evidence>
<dbReference type="EMBL" id="CP093313">
    <property type="protein sequence ID" value="UWZ84179.1"/>
    <property type="molecule type" value="Genomic_DNA"/>
</dbReference>
<dbReference type="AlphaFoldDB" id="A0A9J7BN94"/>
<keyword evidence="2" id="KW-1185">Reference proteome</keyword>
<evidence type="ECO:0000313" key="2">
    <source>
        <dbReference type="Proteomes" id="UP001059380"/>
    </source>
</evidence>